<dbReference type="SUPFAM" id="SSF53167">
    <property type="entry name" value="Purine and uridine phosphorylases"/>
    <property type="match status" value="1"/>
</dbReference>
<dbReference type="Pfam" id="PF23239">
    <property type="entry name" value="DUF7069"/>
    <property type="match status" value="1"/>
</dbReference>
<dbReference type="Pfam" id="PF24883">
    <property type="entry name" value="NPHP3_N"/>
    <property type="match status" value="1"/>
</dbReference>
<feature type="repeat" description="ANK" evidence="3">
    <location>
        <begin position="1613"/>
        <end position="1645"/>
    </location>
</feature>
<reference evidence="8 9" key="1">
    <citation type="submission" date="2016-11" db="EMBL/GenBank/DDBJ databases">
        <title>Draft Genome Assembly of Colletotrichum chlorophyti a pathogen of herbaceous plants.</title>
        <authorList>
            <person name="Gan P."/>
            <person name="Narusaka M."/>
            <person name="Tsushima A."/>
            <person name="Narusaka Y."/>
            <person name="Takano Y."/>
            <person name="Shirasu K."/>
        </authorList>
    </citation>
    <scope>NUCLEOTIDE SEQUENCE [LARGE SCALE GENOMIC DNA]</scope>
    <source>
        <strain evidence="8 9">NTL11</strain>
    </source>
</reference>
<dbReference type="Pfam" id="PF13637">
    <property type="entry name" value="Ank_4"/>
    <property type="match status" value="1"/>
</dbReference>
<gene>
    <name evidence="8" type="ORF">CCHL11_02508</name>
</gene>
<dbReference type="Pfam" id="PF12796">
    <property type="entry name" value="Ank_2"/>
    <property type="match status" value="8"/>
</dbReference>
<feature type="repeat" description="ANK" evidence="3">
    <location>
        <begin position="1217"/>
        <end position="1249"/>
    </location>
</feature>
<dbReference type="OrthoDB" id="163438at2759"/>
<feature type="domain" description="Nephrocystin 3-like N-terminal" evidence="7">
    <location>
        <begin position="404"/>
        <end position="569"/>
    </location>
</feature>
<feature type="repeat" description="ANK" evidence="3">
    <location>
        <begin position="948"/>
        <end position="980"/>
    </location>
</feature>
<dbReference type="PROSITE" id="PS50088">
    <property type="entry name" value="ANK_REPEAT"/>
    <property type="match status" value="17"/>
</dbReference>
<dbReference type="Proteomes" id="UP000186583">
    <property type="component" value="Unassembled WGS sequence"/>
</dbReference>
<feature type="repeat" description="ANK" evidence="3">
    <location>
        <begin position="1155"/>
        <end position="1183"/>
    </location>
</feature>
<dbReference type="InterPro" id="IPR035994">
    <property type="entry name" value="Nucleoside_phosphorylase_sf"/>
</dbReference>
<comment type="caution">
    <text evidence="8">The sequence shown here is derived from an EMBL/GenBank/DDBJ whole genome shotgun (WGS) entry which is preliminary data.</text>
</comment>
<dbReference type="Gene3D" id="3.40.50.300">
    <property type="entry name" value="P-loop containing nucleotide triphosphate hydrolases"/>
    <property type="match status" value="1"/>
</dbReference>
<dbReference type="InterPro" id="IPR055497">
    <property type="entry name" value="DUF7069"/>
</dbReference>
<feature type="repeat" description="ANK" evidence="3">
    <location>
        <begin position="1852"/>
        <end position="1876"/>
    </location>
</feature>
<dbReference type="InterPro" id="IPR027417">
    <property type="entry name" value="P-loop_NTPase"/>
</dbReference>
<feature type="repeat" description="ANK" evidence="3">
    <location>
        <begin position="1481"/>
        <end position="1513"/>
    </location>
</feature>
<feature type="repeat" description="ANK" evidence="3">
    <location>
        <begin position="1316"/>
        <end position="1348"/>
    </location>
</feature>
<dbReference type="GO" id="GO:0009116">
    <property type="term" value="P:nucleoside metabolic process"/>
    <property type="evidence" value="ECO:0007669"/>
    <property type="project" value="InterPro"/>
</dbReference>
<evidence type="ECO:0000313" key="9">
    <source>
        <dbReference type="Proteomes" id="UP000186583"/>
    </source>
</evidence>
<dbReference type="Pfam" id="PF00023">
    <property type="entry name" value="Ank"/>
    <property type="match status" value="1"/>
</dbReference>
<feature type="repeat" description="ANK" evidence="3">
    <location>
        <begin position="1382"/>
        <end position="1414"/>
    </location>
</feature>
<sequence length="1936" mass="211355">MAALTTSANIDTSSAPAIETDRSFEKDEYTVGWVCALPCEMAAAKAMLDRTHADLPGRESIDDDNNYILGEIHKHKVVIATLPAGVYGTTSAATVAKDMLRTFKSIRFGLMVGIAGGVPSPEHDIRLGDVVVSQPTGIMGGVVQFDRGKAAQGGDFQRTGTLNAPPKMLLTALGRLQADHYTCDSQIPEYLSQMTRKWPKMAKRGFKYQGESNDCLYRADYEHSDPNATSCDYCDHTQMIHRGSREDTEPVIHYGIIASGNQVIKCGLTRDRLGKELGALCFEMEAAGLMQDFPCLVVRGICDYADSHKNKQWQPYAAATAAAFAKELLSIITPDRVLLEKPITQVVIDPILYELVSSTNKHILDQAQKKEVQHENKKQIRCLQALKTSQYESFKNINPAREVGTCKWVFEHPQYIRWQQGSQDDLLWISADPGCGKSVLSRYLVDEGLPEQCVCYFFFKDNEEQDSIATALCALLHQLFSQKPLLLRYAEDAFKRNGDKIQKEVDELWRIFLASAMDEQAGSITCFLDALDECRKDDRRKLIQFLTSFYTQRKTSTRRDQLKILVTSRPYQDIEQGFRAIPPEYPSIRLAGEYKNEEISQEINAVVKYKIAQISRQLDLNEQVQEILQTRLLGTSNRTYLWLHLVIDDLQHLKKKTAKACIQRISTLPESVEDAYEKILMKHDYRQRKEAEALLHIIVGARRPLTLPEMDIALALATDAPEARGHDELDLDHDELESRIRALCGLFVFVKDCRVYLIHQTAKEFLLTKDGFAASTGVWKHSMEPQQSHGLITRLCVQYLSFVDIETGQLLRSIHNHDGISVTYPFLEYAAVYWPEHYRHVKHDDKDLEDRVNHIYDSQSDRFEIWVSLLWSAVFPFEPRVGVTNLHLAAYNNHKKVLFWLLDTQKYIVNAQDGEGRTALIWACLSGHYNIVQELLDFGADIHTQSDYYGSALQAASKEGHDKIVRLLLDFRADVNARGGYYVTALRAASAKGHDKVVKALVDSNADLRAVGIDDDDNSQDSVRNVGGDFEEELARLGFTDAVQDGESHDGYENYEATSIQGDTSIGMKFEFLVNRLLSRRIGQNSVAVAQSHAYFSGRSFIGGMLSGPYRDRLMSDKSITALEIACYQGHEKVVRILIDSGAGVEGHGAVLGDPLYFASREGHEKVVRLLLESKADVHAPGGYIQNAIYAACSNGHCKAVEVLVEFGADLNEPSGPQGNALHAACFNGYKKTVQTLVRLGVDLNAHHGSYGTALQVASIGGHAQIVRMLIGLRVDVNTHHQVYGSALQAACSEGHKEVVQTLLELGADVAIYGGKYGSALQAALLSSQEEVVHLLVDHGADLNALSGKHGSILNNLAFHGHMEAVQLLVNLGASVNAQSGKYGTALETASYYGKGGVVQVLLDLGSDVNARGGLYTNALRAASSRGNEDVVRILIKSGADVNTQGGSYGNPLRAASANGHYEVVSILLDAQADVNAQGGYYGNALQAACFKGFLEIAEMLIEKGANVNAQGGYYGNALQAASAQNRMHIVEMLIQNNANINAGGGYFGNALQAASANSHVKIVKMLLEGGADVNRFGGKYDTALHAASYKARKNIIQALAKKGADLNAQSHHRGSALQIASTKGHTRVAKDLINLGADVNAEGGDLGTALQAASLNGHVKIVQMLLEAGANVNAEGGDFGNALQAAAYENRRSSVRILVRNEADVNSKSTHEFGSALQAASVKGHGRIVKELIDWGAKVNAQGGFYGNALQSATANGRYEIAKLLIDRGARVNACGGKYYTALCAGCVHGDLDTVRLLVENKADVNMQCGAFGNALQAACDLGHPEIVRLLLNQGADVNQQGGYYGNAEAACVSGHLEIVRLLLNQGADVNQQGGYYGNAQAASFMGHLFVVQTLLDRGADAKAQGGHHGNALQAACEGDNLEIAQILIDNGAGV</sequence>
<dbReference type="InterPro" id="IPR036770">
    <property type="entry name" value="Ankyrin_rpt-contain_sf"/>
</dbReference>
<feature type="repeat" description="ANK" evidence="3">
    <location>
        <begin position="1118"/>
        <end position="1150"/>
    </location>
</feature>
<dbReference type="InterPro" id="IPR056884">
    <property type="entry name" value="NPHP3-like_N"/>
</dbReference>
<dbReference type="PANTHER" id="PTHR24126">
    <property type="entry name" value="ANKYRIN REPEAT, PH AND SEC7 DOMAIN CONTAINING PROTEIN SECG-RELATED"/>
    <property type="match status" value="1"/>
</dbReference>
<dbReference type="Gene3D" id="1.25.40.20">
    <property type="entry name" value="Ankyrin repeat-containing domain"/>
    <property type="match status" value="6"/>
</dbReference>
<dbReference type="EMBL" id="MPGH01000002">
    <property type="protein sequence ID" value="OLN97983.1"/>
    <property type="molecule type" value="Genomic_DNA"/>
</dbReference>
<keyword evidence="1" id="KW-0677">Repeat</keyword>
<evidence type="ECO:0000256" key="3">
    <source>
        <dbReference type="PROSITE-ProRule" id="PRU00023"/>
    </source>
</evidence>
<evidence type="ECO:0000256" key="1">
    <source>
        <dbReference type="ARBA" id="ARBA00022737"/>
    </source>
</evidence>
<dbReference type="Pfam" id="PF22939">
    <property type="entry name" value="WHD_GPIID"/>
    <property type="match status" value="1"/>
</dbReference>
<evidence type="ECO:0000256" key="2">
    <source>
        <dbReference type="ARBA" id="ARBA00023043"/>
    </source>
</evidence>
<feature type="repeat" description="ANK" evidence="3">
    <location>
        <begin position="1550"/>
        <end position="1579"/>
    </location>
</feature>
<feature type="repeat" description="ANK" evidence="3">
    <location>
        <begin position="1415"/>
        <end position="1447"/>
    </location>
</feature>
<keyword evidence="2 3" id="KW-0040">ANK repeat</keyword>
<feature type="domain" description="DUF7069" evidence="6">
    <location>
        <begin position="599"/>
        <end position="662"/>
    </location>
</feature>
<feature type="repeat" description="ANK" evidence="3">
    <location>
        <begin position="1580"/>
        <end position="1612"/>
    </location>
</feature>
<dbReference type="PRINTS" id="PR01415">
    <property type="entry name" value="ANKYRIN"/>
</dbReference>
<dbReference type="InterPro" id="IPR000845">
    <property type="entry name" value="Nucleoside_phosphorylase_d"/>
</dbReference>
<feature type="repeat" description="ANK" evidence="3">
    <location>
        <begin position="1646"/>
        <end position="1678"/>
    </location>
</feature>
<feature type="repeat" description="ANK" evidence="3">
    <location>
        <begin position="1815"/>
        <end position="1844"/>
    </location>
</feature>
<dbReference type="PROSITE" id="PS50297">
    <property type="entry name" value="ANK_REP_REGION"/>
    <property type="match status" value="13"/>
</dbReference>
<organism evidence="8 9">
    <name type="scientific">Colletotrichum chlorophyti</name>
    <dbReference type="NCBI Taxonomy" id="708187"/>
    <lineage>
        <taxon>Eukaryota</taxon>
        <taxon>Fungi</taxon>
        <taxon>Dikarya</taxon>
        <taxon>Ascomycota</taxon>
        <taxon>Pezizomycotina</taxon>
        <taxon>Sordariomycetes</taxon>
        <taxon>Hypocreomycetidae</taxon>
        <taxon>Glomerellales</taxon>
        <taxon>Glomerellaceae</taxon>
        <taxon>Colletotrichum</taxon>
    </lineage>
</organism>
<dbReference type="Gene3D" id="3.40.50.1580">
    <property type="entry name" value="Nucleoside phosphorylase domain"/>
    <property type="match status" value="1"/>
</dbReference>
<dbReference type="InterPro" id="IPR002110">
    <property type="entry name" value="Ankyrin_rpt"/>
</dbReference>
<evidence type="ECO:0000259" key="5">
    <source>
        <dbReference type="Pfam" id="PF22939"/>
    </source>
</evidence>
<feature type="domain" description="Nucleoside phosphorylase" evidence="4">
    <location>
        <begin position="31"/>
        <end position="329"/>
    </location>
</feature>
<feature type="repeat" description="ANK" evidence="3">
    <location>
        <begin position="1448"/>
        <end position="1480"/>
    </location>
</feature>
<dbReference type="InterPro" id="IPR054471">
    <property type="entry name" value="GPIID_WHD"/>
</dbReference>
<dbReference type="PANTHER" id="PTHR24126:SF14">
    <property type="entry name" value="ANK_REP_REGION DOMAIN-CONTAINING PROTEIN"/>
    <property type="match status" value="1"/>
</dbReference>
<dbReference type="SUPFAM" id="SSF48403">
    <property type="entry name" value="Ankyrin repeat"/>
    <property type="match status" value="4"/>
</dbReference>
<evidence type="ECO:0000313" key="8">
    <source>
        <dbReference type="EMBL" id="OLN97983.1"/>
    </source>
</evidence>
<feature type="domain" description="GPI inositol-deacylase winged helix" evidence="5">
    <location>
        <begin position="681"/>
        <end position="772"/>
    </location>
</feature>
<feature type="repeat" description="ANK" evidence="3">
    <location>
        <begin position="915"/>
        <end position="947"/>
    </location>
</feature>
<evidence type="ECO:0000259" key="6">
    <source>
        <dbReference type="Pfam" id="PF23239"/>
    </source>
</evidence>
<keyword evidence="9" id="KW-1185">Reference proteome</keyword>
<feature type="repeat" description="ANK" evidence="3">
    <location>
        <begin position="1286"/>
        <end position="1315"/>
    </location>
</feature>
<proteinExistence type="predicted"/>
<evidence type="ECO:0000259" key="7">
    <source>
        <dbReference type="Pfam" id="PF24883"/>
    </source>
</evidence>
<name>A0A1Q8S954_9PEZI</name>
<evidence type="ECO:0000259" key="4">
    <source>
        <dbReference type="Pfam" id="PF01048"/>
    </source>
</evidence>
<dbReference type="Pfam" id="PF01048">
    <property type="entry name" value="PNP_UDP_1"/>
    <property type="match status" value="1"/>
</dbReference>
<dbReference type="SMART" id="SM00248">
    <property type="entry name" value="ANK"/>
    <property type="match status" value="29"/>
</dbReference>
<dbReference type="GO" id="GO:0003824">
    <property type="term" value="F:catalytic activity"/>
    <property type="evidence" value="ECO:0007669"/>
    <property type="project" value="InterPro"/>
</dbReference>
<dbReference type="STRING" id="708187.A0A1Q8S954"/>
<protein>
    <submittedName>
        <fullName evidence="8">Ankyrin repeat domain-containing protein 50-like protein 1</fullName>
    </submittedName>
</protein>
<accession>A0A1Q8S954</accession>